<dbReference type="EMBL" id="PKSG01000312">
    <property type="protein sequence ID" value="POR36621.1"/>
    <property type="molecule type" value="Genomic_DNA"/>
</dbReference>
<dbReference type="AlphaFoldDB" id="A0A2S4L2G1"/>
<dbReference type="PANTHER" id="PTHR31001">
    <property type="entry name" value="UNCHARACTERIZED TRANSCRIPTIONAL REGULATORY PROTEIN"/>
    <property type="match status" value="1"/>
</dbReference>
<reference evidence="6 7" key="1">
    <citation type="submission" date="2018-01" db="EMBL/GenBank/DDBJ databases">
        <title>Harnessing the power of phylogenomics to disentangle the directionality and signatures of interkingdom host jumping in the parasitic fungal genus Tolypocladium.</title>
        <authorList>
            <person name="Quandt C.A."/>
            <person name="Patterson W."/>
            <person name="Spatafora J.W."/>
        </authorList>
    </citation>
    <scope>NUCLEOTIDE SEQUENCE [LARGE SCALE GENOMIC DNA]</scope>
    <source>
        <strain evidence="6 7">NRBC 100945</strain>
    </source>
</reference>
<dbReference type="GO" id="GO:0006351">
    <property type="term" value="P:DNA-templated transcription"/>
    <property type="evidence" value="ECO:0007669"/>
    <property type="project" value="InterPro"/>
</dbReference>
<dbReference type="Pfam" id="PF00172">
    <property type="entry name" value="Zn_clus"/>
    <property type="match status" value="1"/>
</dbReference>
<proteinExistence type="predicted"/>
<dbReference type="InterPro" id="IPR036864">
    <property type="entry name" value="Zn2-C6_fun-type_DNA-bd_sf"/>
</dbReference>
<evidence type="ECO:0000256" key="4">
    <source>
        <dbReference type="SAM" id="MobiDB-lite"/>
    </source>
</evidence>
<dbReference type="PANTHER" id="PTHR31001:SF45">
    <property type="entry name" value="ZN(II)2CYS6 TRANSCRIPTION FACTOR (EUROFUNG)"/>
    <property type="match status" value="1"/>
</dbReference>
<comment type="subcellular location">
    <subcellularLocation>
        <location evidence="1">Nucleus</location>
    </subcellularLocation>
</comment>
<name>A0A2S4L2G1_9HYPO</name>
<keyword evidence="2" id="KW-0479">Metal-binding</keyword>
<dbReference type="GO" id="GO:0000981">
    <property type="term" value="F:DNA-binding transcription factor activity, RNA polymerase II-specific"/>
    <property type="evidence" value="ECO:0007669"/>
    <property type="project" value="InterPro"/>
</dbReference>
<dbReference type="PROSITE" id="PS50048">
    <property type="entry name" value="ZN2_CY6_FUNGAL_2"/>
    <property type="match status" value="1"/>
</dbReference>
<dbReference type="CDD" id="cd12148">
    <property type="entry name" value="fungal_TF_MHR"/>
    <property type="match status" value="1"/>
</dbReference>
<dbReference type="GO" id="GO:0003677">
    <property type="term" value="F:DNA binding"/>
    <property type="evidence" value="ECO:0007669"/>
    <property type="project" value="InterPro"/>
</dbReference>
<evidence type="ECO:0000313" key="7">
    <source>
        <dbReference type="Proteomes" id="UP000237481"/>
    </source>
</evidence>
<dbReference type="SUPFAM" id="SSF57701">
    <property type="entry name" value="Zn2/Cys6 DNA-binding domain"/>
    <property type="match status" value="1"/>
</dbReference>
<dbReference type="Gene3D" id="4.10.240.10">
    <property type="entry name" value="Zn(2)-C6 fungal-type DNA-binding domain"/>
    <property type="match status" value="1"/>
</dbReference>
<evidence type="ECO:0000256" key="3">
    <source>
        <dbReference type="ARBA" id="ARBA00023242"/>
    </source>
</evidence>
<gene>
    <name evidence="6" type="ORF">TPAR_03185</name>
</gene>
<dbReference type="OrthoDB" id="2269373at2759"/>
<keyword evidence="3" id="KW-0539">Nucleus</keyword>
<evidence type="ECO:0000256" key="1">
    <source>
        <dbReference type="ARBA" id="ARBA00004123"/>
    </source>
</evidence>
<dbReference type="STRING" id="94208.A0A2S4L2G1"/>
<dbReference type="InterPro" id="IPR001138">
    <property type="entry name" value="Zn2Cys6_DnaBD"/>
</dbReference>
<keyword evidence="7" id="KW-1185">Reference proteome</keyword>
<sequence length="722" mass="80537">MSTALPTQHAEHSIPARSPSQPASSQRVLACVLCQQRKVKCDRGFPCANCIKHQAQCVPARQTRRRRRRFPERELLDRLRKYEGLLRQNNVKFEPLHKGPEQESLNAEGVYDSDDEQPGVGAGRSSPSTAVESGRVYAAKDFWHAMNQRSPEPNDGCDSPRDESLRHGVREAAVRNAYDQAYDNEDHLLLGSRKTAADLSTVHPEPVHIFRLWQIYLDNVNPLLKVTHTPSLQERIIEAAGNVTNIAPAMEALMFSIYCMSVLSLDVDDCLAVFGSSKEHLSRFQFGCQQALLNSEFLRSSDRDCLTALYLYLVSVRPQTDPRSLSSTLGVAIRIAERMGIHSEAASAGCSILEAEMRRRLWWSLMLFDTRIGELAGYKTATLSPTWDCRVPLNVNDSDLRAEMKQPPAVQGKSSEALFAVVRSELAESVRHTTFYLDFTSPALKPVARGHQRGAVPEGGELVALEKMVEEEYLKFCDPNIPLHFMTIWTTRAYLFRGRLLEHYSKFTDSSVPQTEAQRDAAISHAIGILECDTKILTSPLTKGYLWLLHLYFPFPAYIHIVQDLRRRPLIKQAERAWEAMSDNFEARSAFSPTDDSPIFRIFSKIILQAWDARQAASGQPGEPMTPPRIVSCVKDHLAQMAQNADTEARDGVMDVGIDDLPMPMAIGFGGHSLLYSMGGQDGYTGTGPGVYPDVPGQAPLPDVNQLNWVVGGWGLNEGCGW</sequence>
<accession>A0A2S4L2G1</accession>
<dbReference type="CDD" id="cd00067">
    <property type="entry name" value="GAL4"/>
    <property type="match status" value="1"/>
</dbReference>
<feature type="region of interest" description="Disordered" evidence="4">
    <location>
        <begin position="109"/>
        <end position="131"/>
    </location>
</feature>
<feature type="domain" description="Zn(2)-C6 fungal-type" evidence="5">
    <location>
        <begin position="30"/>
        <end position="58"/>
    </location>
</feature>
<evidence type="ECO:0000313" key="6">
    <source>
        <dbReference type="EMBL" id="POR36621.1"/>
    </source>
</evidence>
<dbReference type="SMART" id="SM00906">
    <property type="entry name" value="Fungal_trans"/>
    <property type="match status" value="1"/>
</dbReference>
<protein>
    <submittedName>
        <fullName evidence="6">Transcriptional regulatory protein</fullName>
    </submittedName>
</protein>
<comment type="caution">
    <text evidence="6">The sequence shown here is derived from an EMBL/GenBank/DDBJ whole genome shotgun (WGS) entry which is preliminary data.</text>
</comment>
<feature type="region of interest" description="Disordered" evidence="4">
    <location>
        <begin position="1"/>
        <end position="21"/>
    </location>
</feature>
<dbReference type="GO" id="GO:0005634">
    <property type="term" value="C:nucleus"/>
    <property type="evidence" value="ECO:0007669"/>
    <property type="project" value="UniProtKB-SubCell"/>
</dbReference>
<dbReference type="Proteomes" id="UP000237481">
    <property type="component" value="Unassembled WGS sequence"/>
</dbReference>
<evidence type="ECO:0000259" key="5">
    <source>
        <dbReference type="PROSITE" id="PS50048"/>
    </source>
</evidence>
<dbReference type="Pfam" id="PF04082">
    <property type="entry name" value="Fungal_trans"/>
    <property type="match status" value="1"/>
</dbReference>
<evidence type="ECO:0000256" key="2">
    <source>
        <dbReference type="ARBA" id="ARBA00022723"/>
    </source>
</evidence>
<dbReference type="GO" id="GO:0008270">
    <property type="term" value="F:zinc ion binding"/>
    <property type="evidence" value="ECO:0007669"/>
    <property type="project" value="InterPro"/>
</dbReference>
<dbReference type="InterPro" id="IPR007219">
    <property type="entry name" value="XnlR_reg_dom"/>
</dbReference>
<dbReference type="SMART" id="SM00066">
    <property type="entry name" value="GAL4"/>
    <property type="match status" value="1"/>
</dbReference>
<feature type="region of interest" description="Disordered" evidence="4">
    <location>
        <begin position="146"/>
        <end position="165"/>
    </location>
</feature>
<organism evidence="6 7">
    <name type="scientific">Tolypocladium paradoxum</name>
    <dbReference type="NCBI Taxonomy" id="94208"/>
    <lineage>
        <taxon>Eukaryota</taxon>
        <taxon>Fungi</taxon>
        <taxon>Dikarya</taxon>
        <taxon>Ascomycota</taxon>
        <taxon>Pezizomycotina</taxon>
        <taxon>Sordariomycetes</taxon>
        <taxon>Hypocreomycetidae</taxon>
        <taxon>Hypocreales</taxon>
        <taxon>Ophiocordycipitaceae</taxon>
        <taxon>Tolypocladium</taxon>
    </lineage>
</organism>
<dbReference type="InterPro" id="IPR050613">
    <property type="entry name" value="Sec_Metabolite_Reg"/>
</dbReference>